<dbReference type="AlphaFoldDB" id="A0A8J1YD19"/>
<sequence>MVILKNCSVVLWSFGCTIALGYIALVSMKNINSHYQRRNEVQVRMTSPEKDSQTNYFNVMPKAARVHYNVSILPVNPVIRGIDTNMTDAQAEDEFFYLTTHKQVNCKTRVRIGKKGDGGWDACNEEPYKLREPCLVYSIGINNDWSFDDAVVKQAGCEVHAFDPTMNITDHKRGKSIYFHNIGLGVEDTINDLGWKMRRVSTIMKDLGHDNKIIDFFKMDIEYSEWMVFPEMIRDGVLGKIKQLVFEFHTHMRKHTGNTVASSHYKEPTKEQYITKWKTLEQLEKAGLRRFFHNTNWGGKYQSKYTRKIRSPYQEVYYLNVNYLNPH</sequence>
<dbReference type="InterPro" id="IPR026913">
    <property type="entry name" value="METTL24"/>
</dbReference>
<dbReference type="PROSITE" id="PS51257">
    <property type="entry name" value="PROKAR_LIPOPROTEIN"/>
    <property type="match status" value="1"/>
</dbReference>
<reference evidence="1" key="1">
    <citation type="submission" date="2022-03" db="EMBL/GenBank/DDBJ databases">
        <authorList>
            <person name="Martin C."/>
        </authorList>
    </citation>
    <scope>NUCLEOTIDE SEQUENCE</scope>
</reference>
<name>A0A8J1YD19_OWEFU</name>
<dbReference type="InterPro" id="IPR025714">
    <property type="entry name" value="Methyltranfer_dom"/>
</dbReference>
<dbReference type="Pfam" id="PF13383">
    <property type="entry name" value="Methyltransf_22"/>
    <property type="match status" value="1"/>
</dbReference>
<organism evidence="1 2">
    <name type="scientific">Owenia fusiformis</name>
    <name type="common">Polychaete worm</name>
    <dbReference type="NCBI Taxonomy" id="6347"/>
    <lineage>
        <taxon>Eukaryota</taxon>
        <taxon>Metazoa</taxon>
        <taxon>Spiralia</taxon>
        <taxon>Lophotrochozoa</taxon>
        <taxon>Annelida</taxon>
        <taxon>Polychaeta</taxon>
        <taxon>Sedentaria</taxon>
        <taxon>Canalipalpata</taxon>
        <taxon>Sabellida</taxon>
        <taxon>Oweniida</taxon>
        <taxon>Oweniidae</taxon>
        <taxon>Owenia</taxon>
    </lineage>
</organism>
<dbReference type="EMBL" id="CAIIXF020000004">
    <property type="protein sequence ID" value="CAH1782124.1"/>
    <property type="molecule type" value="Genomic_DNA"/>
</dbReference>
<evidence type="ECO:0000313" key="1">
    <source>
        <dbReference type="EMBL" id="CAH1782124.1"/>
    </source>
</evidence>
<dbReference type="PANTHER" id="PTHR32026">
    <property type="entry name" value="METHYLTRANSFERASE-LIKE PROTEIN 24"/>
    <property type="match status" value="1"/>
</dbReference>
<protein>
    <submittedName>
        <fullName evidence="1">Uncharacterized protein</fullName>
    </submittedName>
</protein>
<keyword evidence="2" id="KW-1185">Reference proteome</keyword>
<dbReference type="Proteomes" id="UP000749559">
    <property type="component" value="Unassembled WGS sequence"/>
</dbReference>
<dbReference type="OrthoDB" id="10006218at2759"/>
<comment type="caution">
    <text evidence="1">The sequence shown here is derived from an EMBL/GenBank/DDBJ whole genome shotgun (WGS) entry which is preliminary data.</text>
</comment>
<proteinExistence type="predicted"/>
<evidence type="ECO:0000313" key="2">
    <source>
        <dbReference type="Proteomes" id="UP000749559"/>
    </source>
</evidence>
<accession>A0A8J1YD19</accession>
<gene>
    <name evidence="1" type="ORF">OFUS_LOCUS8603</name>
</gene>
<dbReference type="PANTHER" id="PTHR32026:SF10">
    <property type="entry name" value="METHYLTRANSFERASE-LIKE PROTEIN 24-RELATED"/>
    <property type="match status" value="1"/>
</dbReference>